<dbReference type="GO" id="GO:0004022">
    <property type="term" value="F:alcohol dehydrogenase (NAD+) activity"/>
    <property type="evidence" value="ECO:0007669"/>
    <property type="project" value="UniProtKB-EC"/>
</dbReference>
<comment type="similarity">
    <text evidence="2">Belongs to the zinc-containing alcohol dehydrogenase family.</text>
</comment>
<dbReference type="PANTHER" id="PTHR42940">
    <property type="entry name" value="ALCOHOL DEHYDROGENASE 1-RELATED"/>
    <property type="match status" value="1"/>
</dbReference>
<name>A0A917LHF1_9NOCA</name>
<dbReference type="EC" id="1.1.1.1" evidence="3"/>
<dbReference type="InterPro" id="IPR013154">
    <property type="entry name" value="ADH-like_N"/>
</dbReference>
<accession>A0A917LHF1</accession>
<comment type="caution">
    <text evidence="10">The sequence shown here is derived from an EMBL/GenBank/DDBJ whole genome shotgun (WGS) entry which is preliminary data.</text>
</comment>
<dbReference type="EMBL" id="BMCU01000005">
    <property type="protein sequence ID" value="GGG24045.1"/>
    <property type="molecule type" value="Genomic_DNA"/>
</dbReference>
<keyword evidence="4" id="KW-0479">Metal-binding</keyword>
<dbReference type="RefSeq" id="WP_188546888.1">
    <property type="nucleotide sequence ID" value="NZ_BMCU01000005.1"/>
</dbReference>
<feature type="domain" description="Alcohol dehydrogenase-like C-terminal" evidence="8">
    <location>
        <begin position="178"/>
        <end position="300"/>
    </location>
</feature>
<dbReference type="Gene3D" id="3.90.180.10">
    <property type="entry name" value="Medium-chain alcohol dehydrogenases, catalytic domain"/>
    <property type="match status" value="1"/>
</dbReference>
<evidence type="ECO:0000256" key="1">
    <source>
        <dbReference type="ARBA" id="ARBA00001947"/>
    </source>
</evidence>
<dbReference type="InterPro" id="IPR017743">
    <property type="entry name" value="ADH_phosphonate_catab-assoc"/>
</dbReference>
<evidence type="ECO:0000259" key="9">
    <source>
        <dbReference type="Pfam" id="PF08240"/>
    </source>
</evidence>
<evidence type="ECO:0000256" key="5">
    <source>
        <dbReference type="ARBA" id="ARBA00022833"/>
    </source>
</evidence>
<dbReference type="GO" id="GO:0046872">
    <property type="term" value="F:metal ion binding"/>
    <property type="evidence" value="ECO:0007669"/>
    <property type="project" value="UniProtKB-KW"/>
</dbReference>
<dbReference type="PANTHER" id="PTHR42940:SF3">
    <property type="entry name" value="ALCOHOL DEHYDROGENASE 1-RELATED"/>
    <property type="match status" value="1"/>
</dbReference>
<dbReference type="GO" id="GO:0005737">
    <property type="term" value="C:cytoplasm"/>
    <property type="evidence" value="ECO:0007669"/>
    <property type="project" value="TreeGrafter"/>
</dbReference>
<proteinExistence type="inferred from homology"/>
<evidence type="ECO:0000259" key="8">
    <source>
        <dbReference type="Pfam" id="PF00107"/>
    </source>
</evidence>
<dbReference type="Pfam" id="PF08240">
    <property type="entry name" value="ADH_N"/>
    <property type="match status" value="1"/>
</dbReference>
<dbReference type="Pfam" id="PF00107">
    <property type="entry name" value="ADH_zinc_N"/>
    <property type="match status" value="1"/>
</dbReference>
<keyword evidence="5" id="KW-0862">Zinc</keyword>
<dbReference type="CDD" id="cd08231">
    <property type="entry name" value="MDR_TM0436_like"/>
    <property type="match status" value="1"/>
</dbReference>
<dbReference type="Proteomes" id="UP000654257">
    <property type="component" value="Unassembled WGS sequence"/>
</dbReference>
<keyword evidence="7" id="KW-0520">NAD</keyword>
<comment type="cofactor">
    <cofactor evidence="1">
        <name>Zn(2+)</name>
        <dbReference type="ChEBI" id="CHEBI:29105"/>
    </cofactor>
</comment>
<evidence type="ECO:0000256" key="2">
    <source>
        <dbReference type="ARBA" id="ARBA00008072"/>
    </source>
</evidence>
<dbReference type="AlphaFoldDB" id="A0A917LHF1"/>
<evidence type="ECO:0000256" key="7">
    <source>
        <dbReference type="ARBA" id="ARBA00023027"/>
    </source>
</evidence>
<evidence type="ECO:0000313" key="11">
    <source>
        <dbReference type="Proteomes" id="UP000654257"/>
    </source>
</evidence>
<keyword evidence="6" id="KW-0560">Oxidoreductase</keyword>
<dbReference type="InterPro" id="IPR013149">
    <property type="entry name" value="ADH-like_C"/>
</dbReference>
<dbReference type="SUPFAM" id="SSF51735">
    <property type="entry name" value="NAD(P)-binding Rossmann-fold domains"/>
    <property type="match status" value="1"/>
</dbReference>
<organism evidence="10 11">
    <name type="scientific">Rhodococcoides trifolii</name>
    <dbReference type="NCBI Taxonomy" id="908250"/>
    <lineage>
        <taxon>Bacteria</taxon>
        <taxon>Bacillati</taxon>
        <taxon>Actinomycetota</taxon>
        <taxon>Actinomycetes</taxon>
        <taxon>Mycobacteriales</taxon>
        <taxon>Nocardiaceae</taxon>
        <taxon>Rhodococcoides</taxon>
    </lineage>
</organism>
<dbReference type="SUPFAM" id="SSF50129">
    <property type="entry name" value="GroES-like"/>
    <property type="match status" value="1"/>
</dbReference>
<keyword evidence="11" id="KW-1185">Reference proteome</keyword>
<evidence type="ECO:0000256" key="6">
    <source>
        <dbReference type="ARBA" id="ARBA00023002"/>
    </source>
</evidence>
<dbReference type="NCBIfam" id="TIGR03366">
    <property type="entry name" value="HpnZ_proposed"/>
    <property type="match status" value="1"/>
</dbReference>
<dbReference type="InterPro" id="IPR011032">
    <property type="entry name" value="GroES-like_sf"/>
</dbReference>
<evidence type="ECO:0000256" key="3">
    <source>
        <dbReference type="ARBA" id="ARBA00013190"/>
    </source>
</evidence>
<protein>
    <recommendedName>
        <fullName evidence="3">alcohol dehydrogenase</fullName>
        <ecNumber evidence="3">1.1.1.1</ecNumber>
    </recommendedName>
</protein>
<dbReference type="InterPro" id="IPR036291">
    <property type="entry name" value="NAD(P)-bd_dom_sf"/>
</dbReference>
<reference evidence="10" key="2">
    <citation type="submission" date="2020-09" db="EMBL/GenBank/DDBJ databases">
        <authorList>
            <person name="Sun Q."/>
            <person name="Sedlacek I."/>
        </authorList>
    </citation>
    <scope>NUCLEOTIDE SEQUENCE</scope>
    <source>
        <strain evidence="10">CCM 7905</strain>
    </source>
</reference>
<gene>
    <name evidence="10" type="ORF">GCM10007304_42370</name>
</gene>
<feature type="domain" description="Alcohol dehydrogenase-like N-terminal" evidence="9">
    <location>
        <begin position="25"/>
        <end position="136"/>
    </location>
</feature>
<sequence length="335" mass="34647">MTPTAAVWSGHGFSIREMPWPDLAEGEVLVEVEMSTVCGSDLHTVGGHRSTPVPTILGHESVGRVVQSNGQATVGDRVVWTVGTSCGACRRCLRGIPQKCLHVRKYGHEAMTDEWSLNGGFASHVHLLNGTGIVAVPEHLPAGLLAPAGCATATITCAARRVNLDAGDAVVVLGCGMLGLTAVAYARDRGAASVLACDPDPARRRQAMALGADAACSPDELTTTTATFGVDVVFEVSGQSSSVSAALAIVELGGRIALVGSVFPGPSVDVNPERIVRDLVTVVGSHNYALPDLVEAVDFLGRTAALSSVVGPPRPLRDIEATFSGEGYPRSALVP</sequence>
<evidence type="ECO:0000256" key="4">
    <source>
        <dbReference type="ARBA" id="ARBA00022723"/>
    </source>
</evidence>
<dbReference type="Gene3D" id="3.40.50.720">
    <property type="entry name" value="NAD(P)-binding Rossmann-like Domain"/>
    <property type="match status" value="1"/>
</dbReference>
<reference evidence="10" key="1">
    <citation type="journal article" date="2014" name="Int. J. Syst. Evol. Microbiol.">
        <title>Complete genome sequence of Corynebacterium casei LMG S-19264T (=DSM 44701T), isolated from a smear-ripened cheese.</title>
        <authorList>
            <consortium name="US DOE Joint Genome Institute (JGI-PGF)"/>
            <person name="Walter F."/>
            <person name="Albersmeier A."/>
            <person name="Kalinowski J."/>
            <person name="Ruckert C."/>
        </authorList>
    </citation>
    <scope>NUCLEOTIDE SEQUENCE</scope>
    <source>
        <strain evidence="10">CCM 7905</strain>
    </source>
</reference>
<evidence type="ECO:0000313" key="10">
    <source>
        <dbReference type="EMBL" id="GGG24045.1"/>
    </source>
</evidence>